<dbReference type="SMART" id="SM00066">
    <property type="entry name" value="GAL4"/>
    <property type="match status" value="1"/>
</dbReference>
<evidence type="ECO:0000313" key="8">
    <source>
        <dbReference type="EMBL" id="KIW46154.1"/>
    </source>
</evidence>
<evidence type="ECO:0000256" key="2">
    <source>
        <dbReference type="ARBA" id="ARBA00022833"/>
    </source>
</evidence>
<accession>A0A0D2EDZ9</accession>
<keyword evidence="6" id="KW-0539">Nucleus</keyword>
<dbReference type="PROSITE" id="PS00463">
    <property type="entry name" value="ZN2_CY6_FUNGAL_1"/>
    <property type="match status" value="1"/>
</dbReference>
<dbReference type="InterPro" id="IPR021858">
    <property type="entry name" value="Fun_TF"/>
</dbReference>
<dbReference type="HOGENOM" id="CLU_011409_12_2_1"/>
<dbReference type="Pfam" id="PF11951">
    <property type="entry name" value="Fungal_trans_2"/>
    <property type="match status" value="1"/>
</dbReference>
<dbReference type="GO" id="GO:0008270">
    <property type="term" value="F:zinc ion binding"/>
    <property type="evidence" value="ECO:0007669"/>
    <property type="project" value="InterPro"/>
</dbReference>
<dbReference type="RefSeq" id="XP_016266370.1">
    <property type="nucleotide sequence ID" value="XM_016402473.1"/>
</dbReference>
<dbReference type="GeneID" id="27353915"/>
<evidence type="ECO:0000256" key="6">
    <source>
        <dbReference type="ARBA" id="ARBA00023242"/>
    </source>
</evidence>
<proteinExistence type="predicted"/>
<keyword evidence="5" id="KW-0804">Transcription</keyword>
<dbReference type="PANTHER" id="PTHR36206">
    <property type="entry name" value="ASPERCRYPTIN BIOSYNTHESIS CLUSTER-SPECIFIC TRANSCRIPTION REGULATOR ATNN-RELATED"/>
    <property type="match status" value="1"/>
</dbReference>
<protein>
    <recommendedName>
        <fullName evidence="7">Zn(2)-C6 fungal-type domain-containing protein</fullName>
    </recommendedName>
</protein>
<dbReference type="EMBL" id="KN847333">
    <property type="protein sequence ID" value="KIW46154.1"/>
    <property type="molecule type" value="Genomic_DNA"/>
</dbReference>
<dbReference type="Proteomes" id="UP000053342">
    <property type="component" value="Unassembled WGS sequence"/>
</dbReference>
<dbReference type="InterPro" id="IPR036864">
    <property type="entry name" value="Zn2-C6_fun-type_DNA-bd_sf"/>
</dbReference>
<evidence type="ECO:0000256" key="1">
    <source>
        <dbReference type="ARBA" id="ARBA00022723"/>
    </source>
</evidence>
<dbReference type="InterPro" id="IPR001138">
    <property type="entry name" value="Zn2Cys6_DnaBD"/>
</dbReference>
<dbReference type="PROSITE" id="PS50048">
    <property type="entry name" value="ZN2_CY6_FUNGAL_2"/>
    <property type="match status" value="1"/>
</dbReference>
<keyword evidence="4" id="KW-0238">DNA-binding</keyword>
<evidence type="ECO:0000256" key="4">
    <source>
        <dbReference type="ARBA" id="ARBA00023125"/>
    </source>
</evidence>
<dbReference type="VEuPathDB" id="FungiDB:PV06_01841"/>
<evidence type="ECO:0000256" key="5">
    <source>
        <dbReference type="ARBA" id="ARBA00023163"/>
    </source>
</evidence>
<dbReference type="STRING" id="215243.A0A0D2EDZ9"/>
<dbReference type="Gene3D" id="4.10.240.10">
    <property type="entry name" value="Zn(2)-C6 fungal-type DNA-binding domain"/>
    <property type="match status" value="1"/>
</dbReference>
<reference evidence="8 9" key="1">
    <citation type="submission" date="2015-01" db="EMBL/GenBank/DDBJ databases">
        <title>The Genome Sequence of Exophiala oligosperma CBS72588.</title>
        <authorList>
            <consortium name="The Broad Institute Genomics Platform"/>
            <person name="Cuomo C."/>
            <person name="de Hoog S."/>
            <person name="Gorbushina A."/>
            <person name="Stielow B."/>
            <person name="Teixiera M."/>
            <person name="Abouelleil A."/>
            <person name="Chapman S.B."/>
            <person name="Priest M."/>
            <person name="Young S.K."/>
            <person name="Wortman J."/>
            <person name="Nusbaum C."/>
            <person name="Birren B."/>
        </authorList>
    </citation>
    <scope>NUCLEOTIDE SEQUENCE [LARGE SCALE GENOMIC DNA]</scope>
    <source>
        <strain evidence="8 9">CBS 72588</strain>
    </source>
</reference>
<dbReference type="PANTHER" id="PTHR36206:SF16">
    <property type="entry name" value="TRANSCRIPTION FACTOR DOMAIN-CONTAINING PROTEIN-RELATED"/>
    <property type="match status" value="1"/>
</dbReference>
<name>A0A0D2EDZ9_9EURO</name>
<feature type="domain" description="Zn(2)-C6 fungal-type" evidence="7">
    <location>
        <begin position="12"/>
        <end position="40"/>
    </location>
</feature>
<dbReference type="PRINTS" id="PR00755">
    <property type="entry name" value="AFLATOXINBRP"/>
</dbReference>
<gene>
    <name evidence="8" type="ORF">PV06_01841</name>
</gene>
<evidence type="ECO:0000256" key="3">
    <source>
        <dbReference type="ARBA" id="ARBA00023015"/>
    </source>
</evidence>
<dbReference type="GO" id="GO:0003677">
    <property type="term" value="F:DNA binding"/>
    <property type="evidence" value="ECO:0007669"/>
    <property type="project" value="UniProtKB-KW"/>
</dbReference>
<dbReference type="SUPFAM" id="SSF57701">
    <property type="entry name" value="Zn2/Cys6 DNA-binding domain"/>
    <property type="match status" value="1"/>
</dbReference>
<dbReference type="AlphaFoldDB" id="A0A0D2EDZ9"/>
<sequence>MVRKGQPKVKTGCNTCKIRKVKCDETKPHCARCTDTGRRCDGYLSKPRVVLSLHEERRLTSSGSHGREARAFDFFRNVAGPALSGEFDAYFWTNMVLQMSHREPAVRHAVVALSSLYEQFQGMNKSPLLASTDYFAVRHYNSAIKELLSSRDDAVVLLVCALFICVEFLQGNQDSAIEHCRNGILILNRAAPSLVIRHDYLPIIFCRLSIFPLFFGCSVSSFPYVAGLDAKFQHHFAKIADAQCSLDILLSESIRFIRSAGDYRLGTLRHMDVPASIREKQERLERSLHAWYHAFSEFQAAQPPLESGPLRCHLLQMRYLVTQIWVNVALEPNEMAYDRHLDKFRSIVNLASQVVLRGSPDHSPRPKFICEMGFTPLLYFVVMKCRSLPTRLAALSLMKKLGIDRENLWDMNTMYCVGQRLVEMEHDITLSEITVQSSLPRYAEVPSEEERIREVMLNPGVDIRQDDEGHEVVWTQMHSVFWEPDDELVMKSDWMALS</sequence>
<evidence type="ECO:0000313" key="9">
    <source>
        <dbReference type="Proteomes" id="UP000053342"/>
    </source>
</evidence>
<evidence type="ECO:0000259" key="7">
    <source>
        <dbReference type="PROSITE" id="PS50048"/>
    </source>
</evidence>
<dbReference type="GO" id="GO:0000981">
    <property type="term" value="F:DNA-binding transcription factor activity, RNA polymerase II-specific"/>
    <property type="evidence" value="ECO:0007669"/>
    <property type="project" value="InterPro"/>
</dbReference>
<dbReference type="OrthoDB" id="2593732at2759"/>
<organism evidence="8 9">
    <name type="scientific">Exophiala oligosperma</name>
    <dbReference type="NCBI Taxonomy" id="215243"/>
    <lineage>
        <taxon>Eukaryota</taxon>
        <taxon>Fungi</taxon>
        <taxon>Dikarya</taxon>
        <taxon>Ascomycota</taxon>
        <taxon>Pezizomycotina</taxon>
        <taxon>Eurotiomycetes</taxon>
        <taxon>Chaetothyriomycetidae</taxon>
        <taxon>Chaetothyriales</taxon>
        <taxon>Herpotrichiellaceae</taxon>
        <taxon>Exophiala</taxon>
    </lineage>
</organism>
<dbReference type="Pfam" id="PF00172">
    <property type="entry name" value="Zn_clus"/>
    <property type="match status" value="1"/>
</dbReference>
<keyword evidence="3" id="KW-0805">Transcription regulation</keyword>
<dbReference type="CDD" id="cd00067">
    <property type="entry name" value="GAL4"/>
    <property type="match status" value="1"/>
</dbReference>
<keyword evidence="9" id="KW-1185">Reference proteome</keyword>
<keyword evidence="1" id="KW-0479">Metal-binding</keyword>
<keyword evidence="2" id="KW-0862">Zinc</keyword>
<dbReference type="InterPro" id="IPR052360">
    <property type="entry name" value="Transcr_Regulatory_Proteins"/>
</dbReference>